<feature type="domain" description="Fe-containing alcohol dehydrogenase-like C-terminal" evidence="3">
    <location>
        <begin position="189"/>
        <end position="369"/>
    </location>
</feature>
<dbReference type="InterPro" id="IPR001670">
    <property type="entry name" value="ADH_Fe/GldA"/>
</dbReference>
<dbReference type="Gene3D" id="1.20.1090.10">
    <property type="entry name" value="Dehydroquinate synthase-like - alpha domain"/>
    <property type="match status" value="1"/>
</dbReference>
<dbReference type="Gene3D" id="3.40.50.1970">
    <property type="match status" value="1"/>
</dbReference>
<evidence type="ECO:0000259" key="3">
    <source>
        <dbReference type="Pfam" id="PF25137"/>
    </source>
</evidence>
<evidence type="ECO:0000313" key="5">
    <source>
        <dbReference type="Proteomes" id="UP000824262"/>
    </source>
</evidence>
<dbReference type="GO" id="GO:0046872">
    <property type="term" value="F:metal ion binding"/>
    <property type="evidence" value="ECO:0007669"/>
    <property type="project" value="InterPro"/>
</dbReference>
<dbReference type="CDD" id="cd08187">
    <property type="entry name" value="BDH"/>
    <property type="match status" value="1"/>
</dbReference>
<dbReference type="InterPro" id="IPR044731">
    <property type="entry name" value="BDH-like"/>
</dbReference>
<protein>
    <submittedName>
        <fullName evidence="4">Iron-containing alcohol dehydrogenase</fullName>
    </submittedName>
</protein>
<dbReference type="PANTHER" id="PTHR43633:SF1">
    <property type="entry name" value="ALCOHOL DEHYDROGENASE YQHD"/>
    <property type="match status" value="1"/>
</dbReference>
<feature type="domain" description="Alcohol dehydrogenase iron-type/glycerol dehydrogenase GldA" evidence="2">
    <location>
        <begin position="9"/>
        <end position="178"/>
    </location>
</feature>
<dbReference type="GO" id="GO:1990362">
    <property type="term" value="F:butanol dehydrogenase (NAD+) activity"/>
    <property type="evidence" value="ECO:0007669"/>
    <property type="project" value="InterPro"/>
</dbReference>
<evidence type="ECO:0000259" key="2">
    <source>
        <dbReference type="Pfam" id="PF00465"/>
    </source>
</evidence>
<dbReference type="Pfam" id="PF00465">
    <property type="entry name" value="Fe-ADH"/>
    <property type="match status" value="1"/>
</dbReference>
<reference evidence="4" key="2">
    <citation type="journal article" date="2021" name="PeerJ">
        <title>Extensive microbial diversity within the chicken gut microbiome revealed by metagenomics and culture.</title>
        <authorList>
            <person name="Gilroy R."/>
            <person name="Ravi A."/>
            <person name="Getino M."/>
            <person name="Pursley I."/>
            <person name="Horton D.L."/>
            <person name="Alikhan N.F."/>
            <person name="Baker D."/>
            <person name="Gharbi K."/>
            <person name="Hall N."/>
            <person name="Watson M."/>
            <person name="Adriaenssens E.M."/>
            <person name="Foster-Nyarko E."/>
            <person name="Jarju S."/>
            <person name="Secka A."/>
            <person name="Antonio M."/>
            <person name="Oren A."/>
            <person name="Chaudhuri R.R."/>
            <person name="La Ragione R."/>
            <person name="Hildebrand F."/>
            <person name="Pallen M.J."/>
        </authorList>
    </citation>
    <scope>NUCLEOTIDE SEQUENCE</scope>
    <source>
        <strain evidence="4">ChiBcolR7-354</strain>
    </source>
</reference>
<dbReference type="GO" id="GO:0005829">
    <property type="term" value="C:cytosol"/>
    <property type="evidence" value="ECO:0007669"/>
    <property type="project" value="TreeGrafter"/>
</dbReference>
<dbReference type="GO" id="GO:1990002">
    <property type="term" value="F:methylglyoxal reductase (NADPH) (acetol producing) activity"/>
    <property type="evidence" value="ECO:0007669"/>
    <property type="project" value="TreeGrafter"/>
</dbReference>
<dbReference type="FunFam" id="3.40.50.1970:FF:000003">
    <property type="entry name" value="Alcohol dehydrogenase, iron-containing"/>
    <property type="match status" value="1"/>
</dbReference>
<dbReference type="PANTHER" id="PTHR43633">
    <property type="entry name" value="ALCOHOL DEHYDROGENASE YQHD"/>
    <property type="match status" value="1"/>
</dbReference>
<keyword evidence="1" id="KW-0560">Oxidoreductase</keyword>
<name>A0A9D1CSF8_9FIRM</name>
<sequence>MNNFTFYCPTKFVFGKDQEKNVGKLCAEQGATKVLIVYGGGSVVRSGLLDRVRQYIQDEGIATVDFGGAQPNPRVEHVREGIEIVKREGVDFLLAIGGGSVIDTAKGIGIGALYDGDVWDYFLRTKNPTVMMPVGAIVTIAASGSEGSSSCVLNNDALKVKSACNNDCIRPRFAIMNPELTYTLPAYQTACGVVDIMMHTHERYFTPVQDNEFTDEFCEGLLRTMIKLGPKAISDPYNYNVRAQIMWAGVMSHNNTVGVGRIQDSACHRIQVMIGAKYDSAHGAGLATICPAWMKYVYKNNMPRFIRYATKVWGVDYDPYDPEATVLEAIRRLKEFNHSLGMPVTLAELGVKDEDIDELCQLNVGHMQELGPDDIRQIYELAR</sequence>
<organism evidence="4 5">
    <name type="scientific">Candidatus Scatomorpha intestinavium</name>
    <dbReference type="NCBI Taxonomy" id="2840922"/>
    <lineage>
        <taxon>Bacteria</taxon>
        <taxon>Bacillati</taxon>
        <taxon>Bacillota</taxon>
        <taxon>Clostridia</taxon>
        <taxon>Eubacteriales</taxon>
        <taxon>Candidatus Scatomorpha</taxon>
    </lineage>
</organism>
<dbReference type="AlphaFoldDB" id="A0A9D1CSF8"/>
<proteinExistence type="predicted"/>
<dbReference type="InterPro" id="IPR056798">
    <property type="entry name" value="ADH_Fe_C"/>
</dbReference>
<comment type="caution">
    <text evidence="4">The sequence shown here is derived from an EMBL/GenBank/DDBJ whole genome shotgun (WGS) entry which is preliminary data.</text>
</comment>
<reference evidence="4" key="1">
    <citation type="submission" date="2020-10" db="EMBL/GenBank/DDBJ databases">
        <authorList>
            <person name="Gilroy R."/>
        </authorList>
    </citation>
    <scope>NUCLEOTIDE SEQUENCE</scope>
    <source>
        <strain evidence="4">ChiBcolR7-354</strain>
    </source>
</reference>
<evidence type="ECO:0000256" key="1">
    <source>
        <dbReference type="ARBA" id="ARBA00023002"/>
    </source>
</evidence>
<dbReference type="Pfam" id="PF25137">
    <property type="entry name" value="ADH_Fe_C"/>
    <property type="match status" value="1"/>
</dbReference>
<evidence type="ECO:0000313" key="4">
    <source>
        <dbReference type="EMBL" id="HIQ78353.1"/>
    </source>
</evidence>
<gene>
    <name evidence="4" type="ORF">IAB77_03745</name>
</gene>
<dbReference type="Proteomes" id="UP000824262">
    <property type="component" value="Unassembled WGS sequence"/>
</dbReference>
<accession>A0A9D1CSF8</accession>
<dbReference type="SUPFAM" id="SSF56796">
    <property type="entry name" value="Dehydroquinate synthase-like"/>
    <property type="match status" value="1"/>
</dbReference>
<dbReference type="EMBL" id="DVGA01000041">
    <property type="protein sequence ID" value="HIQ78353.1"/>
    <property type="molecule type" value="Genomic_DNA"/>
</dbReference>
<dbReference type="GO" id="GO:0008106">
    <property type="term" value="F:alcohol dehydrogenase (NADP+) activity"/>
    <property type="evidence" value="ECO:0007669"/>
    <property type="project" value="TreeGrafter"/>
</dbReference>